<dbReference type="PANTHER" id="PTHR46027:SF1">
    <property type="entry name" value="PEROXISOMAL TARGETING SIGNAL 2 RECEPTOR"/>
    <property type="match status" value="1"/>
</dbReference>
<keyword evidence="9" id="KW-0853">WD repeat</keyword>
<dbReference type="InterPro" id="IPR015943">
    <property type="entry name" value="WD40/YVTN_repeat-like_dom_sf"/>
</dbReference>
<dbReference type="SUPFAM" id="SSF50960">
    <property type="entry name" value="TolB, C-terminal domain"/>
    <property type="match status" value="1"/>
</dbReference>
<protein>
    <recommendedName>
        <fullName evidence="8">Peroxin-7</fullName>
    </recommendedName>
</protein>
<dbReference type="Gene3D" id="2.130.10.10">
    <property type="entry name" value="YVTN repeat-like/Quinoprotein amine dehydrogenase"/>
    <property type="match status" value="1"/>
</dbReference>
<dbReference type="AlphaFoldDB" id="A0A8D0HET5"/>
<dbReference type="GeneTree" id="ENSGT00940000157264"/>
<dbReference type="GO" id="GO:0005829">
    <property type="term" value="C:cytosol"/>
    <property type="evidence" value="ECO:0007669"/>
    <property type="project" value="UniProtKB-SubCell"/>
</dbReference>
<keyword evidence="6" id="KW-0576">Peroxisome</keyword>
<evidence type="ECO:0000256" key="4">
    <source>
        <dbReference type="ARBA" id="ARBA00022490"/>
    </source>
</evidence>
<comment type="subcellular location">
    <subcellularLocation>
        <location evidence="2">Cytoplasm</location>
        <location evidence="2">Cytosol</location>
    </subcellularLocation>
    <subcellularLocation>
        <location evidence="1">Peroxisome matrix</location>
    </subcellularLocation>
</comment>
<name>A0A8D0HET5_SPHPU</name>
<dbReference type="Proteomes" id="UP000694392">
    <property type="component" value="Unplaced"/>
</dbReference>
<organism evidence="10 11">
    <name type="scientific">Sphenodon punctatus</name>
    <name type="common">Tuatara</name>
    <name type="synonym">Hatteria punctata</name>
    <dbReference type="NCBI Taxonomy" id="8508"/>
    <lineage>
        <taxon>Eukaryota</taxon>
        <taxon>Metazoa</taxon>
        <taxon>Chordata</taxon>
        <taxon>Craniata</taxon>
        <taxon>Vertebrata</taxon>
        <taxon>Euteleostomi</taxon>
        <taxon>Lepidosauria</taxon>
        <taxon>Sphenodontia</taxon>
        <taxon>Sphenodontidae</taxon>
        <taxon>Sphenodon</taxon>
    </lineage>
</organism>
<evidence type="ECO:0000313" key="11">
    <source>
        <dbReference type="Proteomes" id="UP000694392"/>
    </source>
</evidence>
<dbReference type="Ensembl" id="ENSSPUT00000019431.1">
    <property type="protein sequence ID" value="ENSSPUP00000018246.1"/>
    <property type="gene ID" value="ENSSPUG00000014093.1"/>
</dbReference>
<keyword evidence="3" id="KW-0813">Transport</keyword>
<dbReference type="InterPro" id="IPR044536">
    <property type="entry name" value="PEX7"/>
</dbReference>
<feature type="repeat" description="WD" evidence="9">
    <location>
        <begin position="77"/>
        <end position="100"/>
    </location>
</feature>
<evidence type="ECO:0000313" key="10">
    <source>
        <dbReference type="Ensembl" id="ENSSPUP00000018246.1"/>
    </source>
</evidence>
<dbReference type="GO" id="GO:0005782">
    <property type="term" value="C:peroxisomal matrix"/>
    <property type="evidence" value="ECO:0007669"/>
    <property type="project" value="UniProtKB-SubCell"/>
</dbReference>
<reference evidence="10" key="1">
    <citation type="submission" date="2025-08" db="UniProtKB">
        <authorList>
            <consortium name="Ensembl"/>
        </authorList>
    </citation>
    <scope>IDENTIFICATION</scope>
</reference>
<accession>A0A8D0HET5</accession>
<evidence type="ECO:0000256" key="3">
    <source>
        <dbReference type="ARBA" id="ARBA00022448"/>
    </source>
</evidence>
<dbReference type="OMA" id="THRNMKE"/>
<dbReference type="InterPro" id="IPR001680">
    <property type="entry name" value="WD40_rpt"/>
</dbReference>
<evidence type="ECO:0000256" key="8">
    <source>
        <dbReference type="ARBA" id="ARBA00032565"/>
    </source>
</evidence>
<evidence type="ECO:0000256" key="9">
    <source>
        <dbReference type="PROSITE-ProRule" id="PRU00221"/>
    </source>
</evidence>
<keyword evidence="5" id="KW-0653">Protein transport</keyword>
<dbReference type="PROSITE" id="PS50082">
    <property type="entry name" value="WD_REPEATS_2"/>
    <property type="match status" value="1"/>
</dbReference>
<evidence type="ECO:0000256" key="6">
    <source>
        <dbReference type="ARBA" id="ARBA00023140"/>
    </source>
</evidence>
<comment type="similarity">
    <text evidence="7">Belongs to the WD repeat peroxin-7 family.</text>
</comment>
<evidence type="ECO:0000256" key="7">
    <source>
        <dbReference type="ARBA" id="ARBA00024017"/>
    </source>
</evidence>
<dbReference type="SMART" id="SM00320">
    <property type="entry name" value="WD40"/>
    <property type="match status" value="1"/>
</dbReference>
<keyword evidence="4" id="KW-0963">Cytoplasm</keyword>
<reference evidence="10" key="2">
    <citation type="submission" date="2025-09" db="UniProtKB">
        <authorList>
            <consortium name="Ensembl"/>
        </authorList>
    </citation>
    <scope>IDENTIFICATION</scope>
</reference>
<dbReference type="GO" id="GO:0016558">
    <property type="term" value="P:protein import into peroxisome matrix"/>
    <property type="evidence" value="ECO:0007669"/>
    <property type="project" value="InterPro"/>
</dbReference>
<dbReference type="GO" id="GO:0005053">
    <property type="term" value="F:peroxisome matrix targeting signal-2 binding"/>
    <property type="evidence" value="ECO:0007669"/>
    <property type="project" value="InterPro"/>
</dbReference>
<sequence length="138" mass="14848">MSLGGGAVASPRSRAFRMAGLHGYAVEFSPYLPGRLACAASQYYSIAGCGTLVLLEQNDAGVHLLRSFDWNDGLFDVTWSENNEHLLITSSGDGALQIWDTAKPTGPLQVYKEHTQEVYKQGACPFAVPFGWGRGHGG</sequence>
<evidence type="ECO:0000256" key="1">
    <source>
        <dbReference type="ARBA" id="ARBA00004253"/>
    </source>
</evidence>
<proteinExistence type="inferred from homology"/>
<keyword evidence="11" id="KW-1185">Reference proteome</keyword>
<evidence type="ECO:0000256" key="5">
    <source>
        <dbReference type="ARBA" id="ARBA00022927"/>
    </source>
</evidence>
<dbReference type="PANTHER" id="PTHR46027">
    <property type="entry name" value="PEROXISOMAL TARGETING SIGNAL 2 RECEPTOR"/>
    <property type="match status" value="1"/>
</dbReference>
<evidence type="ECO:0000256" key="2">
    <source>
        <dbReference type="ARBA" id="ARBA00004514"/>
    </source>
</evidence>